<proteinExistence type="predicted"/>
<dbReference type="Pfam" id="PF22494">
    <property type="entry name" value="choice_anch_I"/>
    <property type="match status" value="1"/>
</dbReference>
<keyword evidence="5" id="KW-1185">Reference proteome</keyword>
<dbReference type="GeneID" id="35295348"/>
<feature type="domain" description="Choice-of-anchor I" evidence="3">
    <location>
        <begin position="54"/>
        <end position="529"/>
    </location>
</feature>
<feature type="signal peptide" evidence="2">
    <location>
        <begin position="1"/>
        <end position="24"/>
    </location>
</feature>
<evidence type="ECO:0000313" key="4">
    <source>
        <dbReference type="EMBL" id="ARQ06866.1"/>
    </source>
</evidence>
<evidence type="ECO:0000256" key="1">
    <source>
        <dbReference type="SAM" id="MobiDB-lite"/>
    </source>
</evidence>
<evidence type="ECO:0000313" key="5">
    <source>
        <dbReference type="Proteomes" id="UP000194154"/>
    </source>
</evidence>
<dbReference type="STRING" id="1855823.MCCS_12200"/>
<keyword evidence="2" id="KW-0732">Signal</keyword>
<dbReference type="KEGG" id="mcak:MCCS_12200"/>
<name>A0A1W7ABS0_9STAP</name>
<dbReference type="RefSeq" id="WP_086042509.1">
    <property type="nucleotide sequence ID" value="NZ_CBCRZA010000002.1"/>
</dbReference>
<dbReference type="InterPro" id="IPR052956">
    <property type="entry name" value="Mesenchyme-surface_protein"/>
</dbReference>
<dbReference type="EMBL" id="CP021059">
    <property type="protein sequence ID" value="ARQ06866.1"/>
    <property type="molecule type" value="Genomic_DNA"/>
</dbReference>
<dbReference type="PANTHER" id="PTHR46928">
    <property type="entry name" value="MESENCHYME-SPECIFIC CELL SURFACE GLYCOPROTEIN"/>
    <property type="match status" value="1"/>
</dbReference>
<reference evidence="4 5" key="1">
    <citation type="journal article" date="2017" name="Int. J. Syst. Evol. Microbiol.">
        <title>Macrococcus canis sp. nov., a skin bacterium associated with infections in dogs.</title>
        <authorList>
            <person name="Gobeli Brawand S."/>
            <person name="Cotting K."/>
            <person name="Gomez-Sanz E."/>
            <person name="Collaud A."/>
            <person name="Thomann A."/>
            <person name="Brodard I."/>
            <person name="Rodriguez-Campos S."/>
            <person name="Strauss C."/>
            <person name="Perreten V."/>
        </authorList>
    </citation>
    <scope>NUCLEOTIDE SEQUENCE [LARGE SCALE GENOMIC DNA]</scope>
    <source>
        <strain evidence="4 5">KM45013</strain>
    </source>
</reference>
<evidence type="ECO:0000259" key="3">
    <source>
        <dbReference type="Pfam" id="PF22494"/>
    </source>
</evidence>
<gene>
    <name evidence="4" type="ORF">MCCS_12200</name>
</gene>
<evidence type="ECO:0000256" key="2">
    <source>
        <dbReference type="SAM" id="SignalP"/>
    </source>
</evidence>
<dbReference type="InterPro" id="IPR015943">
    <property type="entry name" value="WD40/YVTN_repeat-like_dom_sf"/>
</dbReference>
<dbReference type="AlphaFoldDB" id="A0A1W7ABS0"/>
<dbReference type="Proteomes" id="UP000194154">
    <property type="component" value="Chromosome"/>
</dbReference>
<dbReference type="SUPFAM" id="SSF75011">
    <property type="entry name" value="3-carboxy-cis,cis-mucoante lactonizing enzyme"/>
    <property type="match status" value="1"/>
</dbReference>
<feature type="region of interest" description="Disordered" evidence="1">
    <location>
        <begin position="421"/>
        <end position="449"/>
    </location>
</feature>
<dbReference type="NCBIfam" id="NF038117">
    <property type="entry name" value="choice_anch_I"/>
    <property type="match status" value="1"/>
</dbReference>
<dbReference type="Gene3D" id="2.130.10.10">
    <property type="entry name" value="YVTN repeat-like/Quinoprotein amine dehydrogenase"/>
    <property type="match status" value="1"/>
</dbReference>
<organism evidence="4 5">
    <name type="scientific">Macrococcoides canis</name>
    <dbReference type="NCBI Taxonomy" id="1855823"/>
    <lineage>
        <taxon>Bacteria</taxon>
        <taxon>Bacillati</taxon>
        <taxon>Bacillota</taxon>
        <taxon>Bacilli</taxon>
        <taxon>Bacillales</taxon>
        <taxon>Staphylococcaceae</taxon>
        <taxon>Macrococcoides</taxon>
    </lineage>
</organism>
<sequence>MSKLPKFLTTLLASTVLSTTYANAQPVNEYGKDSHIKVEQLARYHSNTEYGESGTEIVSFDSKYQQAYSINGALNAIDILDMRSLNNGDLPLKKRIFLKDLGIAGSDITSVAVNKKYHYIAVSIPANNKTDAGTVAFLNHDGKLLSHVSVGSLPDMLTFSHDSKKLLVANEGEPNDDLTVNPEGSISSIIATKDGVIKQQNVKTIPFNRKAIGNDIRPLGRNNEESFLNIEPEYITIDDQNKFAYITIQERNAIAKFDIKRDSIVKVQSLGYKDYRKTPIDVSDKDNAINMKNYPLFGMYQPDGIAQMKVKGKTYLLTANEGDTQDYDGYSEETRIADIQDQFNFNGKYLTETDKLLFSDKKALGRLKTTTSNPFLNTNGKFDVPVTFGGRSFSILNSDLTMIYDSQGDFETITAEANKQAFNSEQESPGEVKFDSRSDDKGPEPESVVTGEIGKSTYAFIGLERTGGIMVYNVTNPQNPVFETYFNSIDNGDISPEGLTFIPASESPTKTSLLLASHEMSGTIAVYELSSL</sequence>
<accession>A0A1W7ABS0</accession>
<dbReference type="InterPro" id="IPR055188">
    <property type="entry name" value="Choice_anch_I"/>
</dbReference>
<feature type="compositionally biased region" description="Basic and acidic residues" evidence="1">
    <location>
        <begin position="430"/>
        <end position="444"/>
    </location>
</feature>
<protein>
    <recommendedName>
        <fullName evidence="3">Choice-of-anchor I domain-containing protein</fullName>
    </recommendedName>
</protein>
<dbReference type="PANTHER" id="PTHR46928:SF1">
    <property type="entry name" value="MESENCHYME-SPECIFIC CELL SURFACE GLYCOPROTEIN"/>
    <property type="match status" value="1"/>
</dbReference>
<feature type="chain" id="PRO_5012009512" description="Choice-of-anchor I domain-containing protein" evidence="2">
    <location>
        <begin position="25"/>
        <end position="532"/>
    </location>
</feature>
<dbReference type="OrthoDB" id="9801679at2"/>